<organism evidence="3 4">
    <name type="scientific">Stenomitos frigidus AS-A4</name>
    <dbReference type="NCBI Taxonomy" id="2933935"/>
    <lineage>
        <taxon>Bacteria</taxon>
        <taxon>Bacillati</taxon>
        <taxon>Cyanobacteriota</taxon>
        <taxon>Cyanophyceae</taxon>
        <taxon>Leptolyngbyales</taxon>
        <taxon>Leptolyngbyaceae</taxon>
        <taxon>Stenomitos</taxon>
    </lineage>
</organism>
<dbReference type="InterPro" id="IPR004629">
    <property type="entry name" value="WecG_TagA_CpsF"/>
</dbReference>
<dbReference type="Proteomes" id="UP001476950">
    <property type="component" value="Unassembled WGS sequence"/>
</dbReference>
<dbReference type="EMBL" id="JAMPLM010000003">
    <property type="protein sequence ID" value="MEP1057917.1"/>
    <property type="molecule type" value="Genomic_DNA"/>
</dbReference>
<dbReference type="NCBIfam" id="TIGR00696">
    <property type="entry name" value="wecG_tagA_cpsF"/>
    <property type="match status" value="1"/>
</dbReference>
<dbReference type="CDD" id="cd06533">
    <property type="entry name" value="Glyco_transf_WecG_TagA"/>
    <property type="match status" value="1"/>
</dbReference>
<evidence type="ECO:0000313" key="4">
    <source>
        <dbReference type="Proteomes" id="UP001476950"/>
    </source>
</evidence>
<evidence type="ECO:0000256" key="1">
    <source>
        <dbReference type="ARBA" id="ARBA00022676"/>
    </source>
</evidence>
<comment type="caution">
    <text evidence="3">The sequence shown here is derived from an EMBL/GenBank/DDBJ whole genome shotgun (WGS) entry which is preliminary data.</text>
</comment>
<protein>
    <submittedName>
        <fullName evidence="3">WecB/TagA/CpsF family glycosyltransferase</fullName>
    </submittedName>
</protein>
<accession>A0ABV0KFS1</accession>
<keyword evidence="2" id="KW-0808">Transferase</keyword>
<evidence type="ECO:0000313" key="3">
    <source>
        <dbReference type="EMBL" id="MEP1057917.1"/>
    </source>
</evidence>
<sequence length="354" mass="40155">MTEKSLGSILLKKRLTNRGQLDRALQKQRQQSRAVGWQRLGQTLIEDRAINIQAPEDTLAEQIQLNKSNCLQPASQRSKINILNLAIDNLSMLELLEQLHSGVVLTPNVDHLMKLQTDSDFLKIYALADYKVCDSQVLMYASRFLGTPFKEKVSGSDFFPRFCDFHKDNDAITVFLLGGAEGVAAKAGSKINSKINRDIVIGTHSPSFGFEKDEQECLEIVEMINQSGATVLAVGVGAPKQEKWIYKYKHKLHHVKIFLAVGATIDFEAGVTKRAPKWMSQMGIEWLFRIYCDPQRLWKRYLIEDLPFFWLLLKQKLGIYPQPSVESVSRMDTPVNVKVTSNCLLLKRRVTTKA</sequence>
<keyword evidence="1" id="KW-0328">Glycosyltransferase</keyword>
<name>A0ABV0KFS1_9CYAN</name>
<keyword evidence="4" id="KW-1185">Reference proteome</keyword>
<evidence type="ECO:0000256" key="2">
    <source>
        <dbReference type="ARBA" id="ARBA00022679"/>
    </source>
</evidence>
<proteinExistence type="predicted"/>
<dbReference type="Pfam" id="PF03808">
    <property type="entry name" value="Glyco_tran_WecG"/>
    <property type="match status" value="1"/>
</dbReference>
<dbReference type="PANTHER" id="PTHR34136:SF1">
    <property type="entry name" value="UDP-N-ACETYL-D-MANNOSAMINURONIC ACID TRANSFERASE"/>
    <property type="match status" value="1"/>
</dbReference>
<reference evidence="3 4" key="1">
    <citation type="submission" date="2022-04" db="EMBL/GenBank/DDBJ databases">
        <title>Positive selection, recombination, and allopatry shape intraspecific diversity of widespread and dominant cyanobacteria.</title>
        <authorList>
            <person name="Wei J."/>
            <person name="Shu W."/>
            <person name="Hu C."/>
        </authorList>
    </citation>
    <scope>NUCLEOTIDE SEQUENCE [LARGE SCALE GENOMIC DNA]</scope>
    <source>
        <strain evidence="3 4">AS-A4</strain>
    </source>
</reference>
<gene>
    <name evidence="3" type="ORF">NDI38_05660</name>
</gene>
<dbReference type="RefSeq" id="WP_347240890.1">
    <property type="nucleotide sequence ID" value="NZ_JAMPLM010000003.1"/>
</dbReference>
<dbReference type="PANTHER" id="PTHR34136">
    <property type="match status" value="1"/>
</dbReference>